<dbReference type="Proteomes" id="UP000502415">
    <property type="component" value="Chromosome"/>
</dbReference>
<evidence type="ECO:0000256" key="4">
    <source>
        <dbReference type="ARBA" id="ARBA00022801"/>
    </source>
</evidence>
<dbReference type="GO" id="GO:0045490">
    <property type="term" value="P:pectin catabolic process"/>
    <property type="evidence" value="ECO:0007669"/>
    <property type="project" value="TreeGrafter"/>
</dbReference>
<dbReference type="SUPFAM" id="SSF51445">
    <property type="entry name" value="(Trans)glycosidases"/>
    <property type="match status" value="1"/>
</dbReference>
<evidence type="ECO:0000256" key="3">
    <source>
        <dbReference type="ARBA" id="ARBA00012556"/>
    </source>
</evidence>
<evidence type="ECO:0000256" key="6">
    <source>
        <dbReference type="RuleBase" id="RU361192"/>
    </source>
</evidence>
<dbReference type="InterPro" id="IPR017853">
    <property type="entry name" value="GH"/>
</dbReference>
<evidence type="ECO:0000256" key="1">
    <source>
        <dbReference type="ARBA" id="ARBA00001695"/>
    </source>
</evidence>
<dbReference type="Gene3D" id="3.20.20.80">
    <property type="entry name" value="Glycosidases"/>
    <property type="match status" value="1"/>
</dbReference>
<comment type="similarity">
    <text evidence="2 6">Belongs to the glycosyl hydrolase 53 family.</text>
</comment>
<reference evidence="7 8" key="1">
    <citation type="submission" date="2020-04" db="EMBL/GenBank/DDBJ databases">
        <title>Genome sequencing of novel species.</title>
        <authorList>
            <person name="Heo J."/>
            <person name="Kim S.-J."/>
            <person name="Kim J.-S."/>
            <person name="Hong S.-B."/>
            <person name="Kwon S.-W."/>
        </authorList>
    </citation>
    <scope>NUCLEOTIDE SEQUENCE [LARGE SCALE GENOMIC DNA]</scope>
    <source>
        <strain evidence="7 8">GN2-R2</strain>
    </source>
</reference>
<organism evidence="7 8">
    <name type="scientific">Massilia forsythiae</name>
    <dbReference type="NCBI Taxonomy" id="2728020"/>
    <lineage>
        <taxon>Bacteria</taxon>
        <taxon>Pseudomonadati</taxon>
        <taxon>Pseudomonadota</taxon>
        <taxon>Betaproteobacteria</taxon>
        <taxon>Burkholderiales</taxon>
        <taxon>Oxalobacteraceae</taxon>
        <taxon>Telluria group</taxon>
        <taxon>Massilia</taxon>
    </lineage>
</organism>
<name>A0A7Z2VYX8_9BURK</name>
<dbReference type="Pfam" id="PF07745">
    <property type="entry name" value="Glyco_hydro_53"/>
    <property type="match status" value="1"/>
</dbReference>
<dbReference type="KEGG" id="mfy:HH212_18995"/>
<dbReference type="InterPro" id="IPR011683">
    <property type="entry name" value="Glyco_hydro_53"/>
</dbReference>
<comment type="catalytic activity">
    <reaction evidence="1 6">
        <text>The enzyme specifically hydrolyzes (1-&gt;4)-beta-D-galactosidic linkages in type I arabinogalactans.</text>
        <dbReference type="EC" id="3.2.1.89"/>
    </reaction>
</comment>
<dbReference type="EMBL" id="CP051685">
    <property type="protein sequence ID" value="QJE01851.1"/>
    <property type="molecule type" value="Genomic_DNA"/>
</dbReference>
<dbReference type="AlphaFoldDB" id="A0A7Z2VYX8"/>
<dbReference type="PANTHER" id="PTHR34983">
    <property type="entry name" value="ARABINOGALACTAN ENDO-BETA-1,4-GALACTANASE A"/>
    <property type="match status" value="1"/>
</dbReference>
<gene>
    <name evidence="7" type="ORF">HH212_18995</name>
</gene>
<accession>A0A7Z2VYX8</accession>
<dbReference type="RefSeq" id="WP_170203938.1">
    <property type="nucleotide sequence ID" value="NZ_CP051685.1"/>
</dbReference>
<protein>
    <recommendedName>
        <fullName evidence="3 6">Arabinogalactan endo-beta-1,4-galactanase</fullName>
        <ecNumber evidence="3 6">3.2.1.89</ecNumber>
    </recommendedName>
</protein>
<evidence type="ECO:0000313" key="7">
    <source>
        <dbReference type="EMBL" id="QJE01851.1"/>
    </source>
</evidence>
<keyword evidence="5 6" id="KW-0326">Glycosidase</keyword>
<dbReference type="GO" id="GO:0015926">
    <property type="term" value="F:glucosidase activity"/>
    <property type="evidence" value="ECO:0007669"/>
    <property type="project" value="InterPro"/>
</dbReference>
<evidence type="ECO:0000256" key="5">
    <source>
        <dbReference type="ARBA" id="ARBA00023295"/>
    </source>
</evidence>
<dbReference type="PANTHER" id="PTHR34983:SF1">
    <property type="entry name" value="ARABINOGALACTAN ENDO-BETA-1,4-GALACTANASE A"/>
    <property type="match status" value="1"/>
</dbReference>
<keyword evidence="8" id="KW-1185">Reference proteome</keyword>
<evidence type="ECO:0000256" key="2">
    <source>
        <dbReference type="ARBA" id="ARBA00010687"/>
    </source>
</evidence>
<dbReference type="GO" id="GO:0031218">
    <property type="term" value="F:arabinogalactan endo-1,4-beta-galactosidase activity"/>
    <property type="evidence" value="ECO:0007669"/>
    <property type="project" value="UniProtKB-EC"/>
</dbReference>
<evidence type="ECO:0000313" key="8">
    <source>
        <dbReference type="Proteomes" id="UP000502415"/>
    </source>
</evidence>
<proteinExistence type="inferred from homology"/>
<dbReference type="EC" id="3.2.1.89" evidence="3 6"/>
<keyword evidence="4 6" id="KW-0378">Hydrolase</keyword>
<sequence>MNPSSTPAAPARLARLASRHPLRALTALTALALGLQLAACASLPAPSAPSAPAAGAPAFAKGADISWVTEMEAAQYVFRDRNGAPRDLFAILKDQGMDAVRLRIWVDPQDGWNGIADTIAKARRAQAAGMRIMLDFHYSDSWADPQQQTKPAASAHLDAAGLADALAAHTRASLLALRAAGIAPEWVQVGNETRDGLLWPEGRASTNMANYALFVKRGYGAVKDVFPQAQVIVHVDNCHDNATFRWNFDGLAKHGAPFDVIGISSYPTTAKGHTWRSAVAACTASMDDLVARYGKPVMLTEVGAPWDDPEAGAIVSSLIARARAVRNGPALGVFYWEPEAYGWKNYGMGAFDQRGKPGPGMDAFLER</sequence>